<proteinExistence type="inferred from homology"/>
<dbReference type="InterPro" id="IPR038495">
    <property type="entry name" value="ATPase_E_C"/>
</dbReference>
<dbReference type="InterPro" id="IPR002842">
    <property type="entry name" value="ATPase_V1_Esu"/>
</dbReference>
<dbReference type="EMBL" id="MELK01000050">
    <property type="protein sequence ID" value="OFW55972.1"/>
    <property type="molecule type" value="Genomic_DNA"/>
</dbReference>
<comment type="similarity">
    <text evidence="1">Belongs to the V-ATPase E subunit family.</text>
</comment>
<dbReference type="Proteomes" id="UP000177876">
    <property type="component" value="Unassembled WGS sequence"/>
</dbReference>
<dbReference type="GO" id="GO:0046961">
    <property type="term" value="F:proton-transporting ATPase activity, rotational mechanism"/>
    <property type="evidence" value="ECO:0007669"/>
    <property type="project" value="InterPro"/>
</dbReference>
<dbReference type="Pfam" id="PF01991">
    <property type="entry name" value="vATP-synt_E"/>
    <property type="match status" value="1"/>
</dbReference>
<dbReference type="STRING" id="1797197.A2Y75_04440"/>
<evidence type="ECO:0000256" key="1">
    <source>
        <dbReference type="ARBA" id="ARBA00005901"/>
    </source>
</evidence>
<evidence type="ECO:0000313" key="4">
    <source>
        <dbReference type="EMBL" id="OFW55972.1"/>
    </source>
</evidence>
<keyword evidence="2" id="KW-0813">Transport</keyword>
<keyword evidence="3" id="KW-0406">Ion transport</keyword>
<evidence type="ECO:0000256" key="2">
    <source>
        <dbReference type="ARBA" id="ARBA00022448"/>
    </source>
</evidence>
<dbReference type="SUPFAM" id="SSF160527">
    <property type="entry name" value="V-type ATPase subunit E-like"/>
    <property type="match status" value="1"/>
</dbReference>
<dbReference type="Gene3D" id="3.30.2320.30">
    <property type="entry name" value="ATP synthase, E subunit, C-terminal"/>
    <property type="match status" value="1"/>
</dbReference>
<comment type="caution">
    <text evidence="4">The sequence shown here is derived from an EMBL/GenBank/DDBJ whole genome shotgun (WGS) entry which is preliminary data.</text>
</comment>
<organism evidence="4 5">
    <name type="scientific">Candidatus Solincola sediminis</name>
    <dbReference type="NCBI Taxonomy" id="1797199"/>
    <lineage>
        <taxon>Bacteria</taxon>
        <taxon>Bacillati</taxon>
        <taxon>Actinomycetota</taxon>
        <taxon>Candidatus Geothermincolia</taxon>
        <taxon>Candidatus Geothermincolales</taxon>
        <taxon>Candidatus Geothermincolaceae</taxon>
        <taxon>Candidatus Solincola</taxon>
    </lineage>
</organism>
<name>A0A1F2WGI0_9ACTN</name>
<evidence type="ECO:0000313" key="5">
    <source>
        <dbReference type="Proteomes" id="UP000177876"/>
    </source>
</evidence>
<dbReference type="AlphaFoldDB" id="A0A1F2WGI0"/>
<gene>
    <name evidence="4" type="ORF">A2Y75_04440</name>
</gene>
<reference evidence="4 5" key="1">
    <citation type="journal article" date="2016" name="Nat. Commun.">
        <title>Thousands of microbial genomes shed light on interconnected biogeochemical processes in an aquifer system.</title>
        <authorList>
            <person name="Anantharaman K."/>
            <person name="Brown C.T."/>
            <person name="Hug L.A."/>
            <person name="Sharon I."/>
            <person name="Castelle C.J."/>
            <person name="Probst A.J."/>
            <person name="Thomas B.C."/>
            <person name="Singh A."/>
            <person name="Wilkins M.J."/>
            <person name="Karaoz U."/>
            <person name="Brodie E.L."/>
            <person name="Williams K.H."/>
            <person name="Hubbard S.S."/>
            <person name="Banfield J.F."/>
        </authorList>
    </citation>
    <scope>NUCLEOTIDE SEQUENCE [LARGE SCALE GENOMIC DNA]</scope>
</reference>
<evidence type="ECO:0000256" key="3">
    <source>
        <dbReference type="ARBA" id="ARBA00023065"/>
    </source>
</evidence>
<dbReference type="GO" id="GO:0033178">
    <property type="term" value="C:proton-transporting two-sector ATPase complex, catalytic domain"/>
    <property type="evidence" value="ECO:0007669"/>
    <property type="project" value="InterPro"/>
</dbReference>
<accession>A0A1F2WGI0</accession>
<sequence>MSLETLLEKIGDDARIEGSGLVADAKQEAKMIKDKASKQARESAKEIRDFYREKGERQRTKIMSEALAESRAAFLAAQDTLFEEVFTEAIKSFENLPEQRYRQWLKRTIMENVTGGKERIIAPAHDRGLLEEGLLDEIKEAITEKGGKASLVLDREKARFSRGVILKSKDFINNLSLKSLMREVRDRHEEEVLRMLFGEVDVRGAAR</sequence>
<protein>
    <submittedName>
        <fullName evidence="4">Uncharacterized protein</fullName>
    </submittedName>
</protein>